<comment type="caution">
    <text evidence="1">The sequence shown here is derived from an EMBL/GenBank/DDBJ whole genome shotgun (WGS) entry which is preliminary data.</text>
</comment>
<dbReference type="Proteomes" id="UP000772434">
    <property type="component" value="Unassembled WGS sequence"/>
</dbReference>
<sequence>MGPGSRRDTLDDHWGDWNWRKCITLGDTMLKHANRAIEMREKHVLAYHGLCQGLSQNNQDLWRGMVAQWEQDPDRAINPYESSVRPMTLASIKLQLLQEDAQMAVKGNQPATMIKCISPTSMIAQGLDLEELQLAYDLNALALCKRIDGWTSLQVGYMPITALLHSESNVQKGCGSNASNKTTKIPLSLPTAVWEAGEECDARLVDIEWRLRHAACSDELEKMRKHLLSRNWVRNFKTSYGHGQRQGGRSATTLESLNNKVDACTARYRKHRDILKAWGSALKKNDAWMKDLRSLKEEDIRELHTAGLEALGEGERQLSWIWHVQRADISDNKHLVDSLRIQWCKSRARALRWQEECLLIQEELCRSY</sequence>
<protein>
    <submittedName>
        <fullName evidence="1">Uncharacterized protein</fullName>
    </submittedName>
</protein>
<proteinExistence type="predicted"/>
<keyword evidence="2" id="KW-1185">Reference proteome</keyword>
<evidence type="ECO:0000313" key="1">
    <source>
        <dbReference type="EMBL" id="KAF9059907.1"/>
    </source>
</evidence>
<name>A0A9P5PBW9_9AGAR</name>
<dbReference type="OrthoDB" id="3257338at2759"/>
<accession>A0A9P5PBW9</accession>
<dbReference type="EMBL" id="JADNRY010000271">
    <property type="protein sequence ID" value="KAF9059907.1"/>
    <property type="molecule type" value="Genomic_DNA"/>
</dbReference>
<dbReference type="AlphaFoldDB" id="A0A9P5PBW9"/>
<gene>
    <name evidence="1" type="ORF">BDP27DRAFT_1430701</name>
</gene>
<reference evidence="1" key="1">
    <citation type="submission" date="2020-11" db="EMBL/GenBank/DDBJ databases">
        <authorList>
            <consortium name="DOE Joint Genome Institute"/>
            <person name="Ahrendt S."/>
            <person name="Riley R."/>
            <person name="Andreopoulos W."/>
            <person name="Labutti K."/>
            <person name="Pangilinan J."/>
            <person name="Ruiz-Duenas F.J."/>
            <person name="Barrasa J.M."/>
            <person name="Sanchez-Garcia M."/>
            <person name="Camarero S."/>
            <person name="Miyauchi S."/>
            <person name="Serrano A."/>
            <person name="Linde D."/>
            <person name="Babiker R."/>
            <person name="Drula E."/>
            <person name="Ayuso-Fernandez I."/>
            <person name="Pacheco R."/>
            <person name="Padilla G."/>
            <person name="Ferreira P."/>
            <person name="Barriuso J."/>
            <person name="Kellner H."/>
            <person name="Castanera R."/>
            <person name="Alfaro M."/>
            <person name="Ramirez L."/>
            <person name="Pisabarro A.G."/>
            <person name="Kuo A."/>
            <person name="Tritt A."/>
            <person name="Lipzen A."/>
            <person name="He G."/>
            <person name="Yan M."/>
            <person name="Ng V."/>
            <person name="Cullen D."/>
            <person name="Martin F."/>
            <person name="Rosso M.-N."/>
            <person name="Henrissat B."/>
            <person name="Hibbett D."/>
            <person name="Martinez A.T."/>
            <person name="Grigoriev I.V."/>
        </authorList>
    </citation>
    <scope>NUCLEOTIDE SEQUENCE</scope>
    <source>
        <strain evidence="1">AH 40177</strain>
    </source>
</reference>
<evidence type="ECO:0000313" key="2">
    <source>
        <dbReference type="Proteomes" id="UP000772434"/>
    </source>
</evidence>
<organism evidence="1 2">
    <name type="scientific">Rhodocollybia butyracea</name>
    <dbReference type="NCBI Taxonomy" id="206335"/>
    <lineage>
        <taxon>Eukaryota</taxon>
        <taxon>Fungi</taxon>
        <taxon>Dikarya</taxon>
        <taxon>Basidiomycota</taxon>
        <taxon>Agaricomycotina</taxon>
        <taxon>Agaricomycetes</taxon>
        <taxon>Agaricomycetidae</taxon>
        <taxon>Agaricales</taxon>
        <taxon>Marasmiineae</taxon>
        <taxon>Omphalotaceae</taxon>
        <taxon>Rhodocollybia</taxon>
    </lineage>
</organism>